<organism evidence="1">
    <name type="scientific">Ralstonia solanacearum</name>
    <name type="common">Pseudomonas solanacearum</name>
    <dbReference type="NCBI Taxonomy" id="305"/>
    <lineage>
        <taxon>Bacteria</taxon>
        <taxon>Pseudomonadati</taxon>
        <taxon>Pseudomonadota</taxon>
        <taxon>Betaproteobacteria</taxon>
        <taxon>Burkholderiales</taxon>
        <taxon>Burkholderiaceae</taxon>
        <taxon>Ralstonia</taxon>
        <taxon>Ralstonia solanacearum species complex</taxon>
    </lineage>
</organism>
<dbReference type="EMBL" id="LN899827">
    <property type="protein sequence ID" value="CUV43926.1"/>
    <property type="molecule type" value="Genomic_DNA"/>
</dbReference>
<protein>
    <submittedName>
        <fullName evidence="1">Uncharacterized protein</fullName>
    </submittedName>
</protein>
<name>A0A0S4WAU0_RALSL</name>
<proteinExistence type="predicted"/>
<dbReference type="AlphaFoldDB" id="A0A0S4WAU0"/>
<gene>
    <name evidence="1" type="ORF">TO10_v1_120045</name>
</gene>
<sequence length="31" mass="3075">MAVLFGGPPLARLTVGSLIGGKKGAAWGFAM</sequence>
<reference evidence="1" key="1">
    <citation type="submission" date="2015-10" db="EMBL/GenBank/DDBJ databases">
        <authorList>
            <person name="Gilbert D.G."/>
        </authorList>
    </citation>
    <scope>NUCLEOTIDE SEQUENCE</scope>
    <source>
        <strain evidence="1">Phyl III-seqv23</strain>
    </source>
</reference>
<evidence type="ECO:0000313" key="1">
    <source>
        <dbReference type="EMBL" id="CUV43926.1"/>
    </source>
</evidence>
<accession>A0A0S4WAU0</accession>